<proteinExistence type="predicted"/>
<evidence type="ECO:0000313" key="3">
    <source>
        <dbReference type="EMBL" id="TRZ39580.1"/>
    </source>
</evidence>
<keyword evidence="1" id="KW-0560">Oxidoreductase</keyword>
<dbReference type="GO" id="GO:0016491">
    <property type="term" value="F:oxidoreductase activity"/>
    <property type="evidence" value="ECO:0007669"/>
    <property type="project" value="UniProtKB-KW"/>
</dbReference>
<evidence type="ECO:0000259" key="2">
    <source>
        <dbReference type="Pfam" id="PF00248"/>
    </source>
</evidence>
<feature type="domain" description="NADP-dependent oxidoreductase" evidence="2">
    <location>
        <begin position="15"/>
        <end position="309"/>
    </location>
</feature>
<accession>A0A553SRG1</accession>
<dbReference type="RefSeq" id="WP_185763015.1">
    <property type="nucleotide sequence ID" value="NZ_RIBP01000001.1"/>
</dbReference>
<dbReference type="CDD" id="cd19078">
    <property type="entry name" value="AKR_AKR13C1_2"/>
    <property type="match status" value="1"/>
</dbReference>
<dbReference type="Proteomes" id="UP000319837">
    <property type="component" value="Unassembled WGS sequence"/>
</dbReference>
<dbReference type="Pfam" id="PF00248">
    <property type="entry name" value="Aldo_ket_red"/>
    <property type="match status" value="1"/>
</dbReference>
<dbReference type="PANTHER" id="PTHR43625:SF77">
    <property type="entry name" value="ALDO-KETO REDUCTASE"/>
    <property type="match status" value="1"/>
</dbReference>
<dbReference type="SUPFAM" id="SSF51430">
    <property type="entry name" value="NAD(P)-linked oxidoreductase"/>
    <property type="match status" value="1"/>
</dbReference>
<dbReference type="GO" id="GO:0005737">
    <property type="term" value="C:cytoplasm"/>
    <property type="evidence" value="ECO:0007669"/>
    <property type="project" value="TreeGrafter"/>
</dbReference>
<comment type="caution">
    <text evidence="3">The sequence shown here is derived from an EMBL/GenBank/DDBJ whole genome shotgun (WGS) entry which is preliminary data.</text>
</comment>
<gene>
    <name evidence="3" type="ORF">CEQ21_01000</name>
</gene>
<evidence type="ECO:0000256" key="1">
    <source>
        <dbReference type="ARBA" id="ARBA00023002"/>
    </source>
</evidence>
<organism evidence="3 4">
    <name type="scientific">Niallia circulans</name>
    <name type="common">Bacillus circulans</name>
    <dbReference type="NCBI Taxonomy" id="1397"/>
    <lineage>
        <taxon>Bacteria</taxon>
        <taxon>Bacillati</taxon>
        <taxon>Bacillota</taxon>
        <taxon>Bacilli</taxon>
        <taxon>Bacillales</taxon>
        <taxon>Bacillaceae</taxon>
        <taxon>Niallia</taxon>
    </lineage>
</organism>
<dbReference type="PANTHER" id="PTHR43625">
    <property type="entry name" value="AFLATOXIN B1 ALDEHYDE REDUCTASE"/>
    <property type="match status" value="1"/>
</dbReference>
<dbReference type="InterPro" id="IPR036812">
    <property type="entry name" value="NAD(P)_OxRdtase_dom_sf"/>
</dbReference>
<dbReference type="InterPro" id="IPR023210">
    <property type="entry name" value="NADP_OxRdtase_dom"/>
</dbReference>
<dbReference type="InterPro" id="IPR050791">
    <property type="entry name" value="Aldo-Keto_reductase"/>
</dbReference>
<dbReference type="EMBL" id="RIBP01000001">
    <property type="protein sequence ID" value="TRZ39580.1"/>
    <property type="molecule type" value="Genomic_DNA"/>
</dbReference>
<reference evidence="4" key="1">
    <citation type="submission" date="2018-10" db="EMBL/GenBank/DDBJ databases">
        <title>FDA dAtabase for Regulatory Grade micrObial Sequences (FDA-ARGOS): Supporting development and validation of Infectious Disease Dx tests.</title>
        <authorList>
            <person name="Minogue T."/>
            <person name="Wolcott M."/>
            <person name="Wasieloski L."/>
            <person name="Aguilar W."/>
            <person name="Moore D."/>
            <person name="Tallon L."/>
            <person name="Sadzewicz L."/>
            <person name="Sengamalay N."/>
            <person name="Ott S."/>
            <person name="Godinez A."/>
            <person name="Nagaraj S."/>
            <person name="Vavikolanu K."/>
            <person name="Vyas G."/>
            <person name="Nadendla S."/>
            <person name="George J."/>
            <person name="Sichtig H."/>
        </authorList>
    </citation>
    <scope>NUCLEOTIDE SEQUENCE [LARGE SCALE GENOMIC DNA]</scope>
    <source>
        <strain evidence="4">FDAARGOS_343</strain>
    </source>
</reference>
<protein>
    <submittedName>
        <fullName evidence="3">Aldo/keto reductase</fullName>
    </submittedName>
</protein>
<name>A0A553SRG1_NIACI</name>
<evidence type="ECO:0000313" key="4">
    <source>
        <dbReference type="Proteomes" id="UP000319837"/>
    </source>
</evidence>
<dbReference type="Gene3D" id="3.20.20.100">
    <property type="entry name" value="NADP-dependent oxidoreductase domain"/>
    <property type="match status" value="1"/>
</dbReference>
<dbReference type="AlphaFoldDB" id="A0A553SRG1"/>
<sequence>MKTRVIGKDLEVSSLGYGCMGLSHGYGPATNKEEAINTVRAAFESGYTMFDTAEIYGPFINEEIVGEALKPYRNQVAIATKFGIASMNDKTGEMVLDSSPETVRKSVEASLSRLKIDTIDLYYQHRQDPNTPIEVVAQTMKELIEEGKIKNWGLSVVDEDTIRRAHKVCPIAAVESEYSIMYRHIEKDVLPVLEELDIALVAYSPLGKGFLTGKYSKETTYPAGDLRNIMARYKPEVMEANQALLRFMQNIATEKQVTLSQVALAWLLARNPNVVPIPGSRNIERIKENAGADKIVLSLDEYAQINKLLNEIDVVQVAF</sequence>